<dbReference type="EMBL" id="JBAHYK010000722">
    <property type="protein sequence ID" value="KAL0571744.1"/>
    <property type="molecule type" value="Genomic_DNA"/>
</dbReference>
<feature type="compositionally biased region" description="Basic and acidic residues" evidence="1">
    <location>
        <begin position="155"/>
        <end position="180"/>
    </location>
</feature>
<sequence>MHHLIRNCRGQYKCLDDLARDISTERPGQTLPAQYFEWINTEERALLTLAARLCPQNNCGCERVLLEYREDLSRCILSGWEVWRALKARREIIFTPGYRSPSPELPGPNDLVKYIIRNCKKRPGEKPEDKGSTSSDDEPLPLPPAKRMRTGPCRDVMEKIERRKVEEAAKAKEATDKPEACSEEDEE</sequence>
<dbReference type="Proteomes" id="UP001465976">
    <property type="component" value="Unassembled WGS sequence"/>
</dbReference>
<proteinExistence type="predicted"/>
<name>A0ABR3F921_9AGAR</name>
<accession>A0ABR3F921</accession>
<evidence type="ECO:0000256" key="1">
    <source>
        <dbReference type="SAM" id="MobiDB-lite"/>
    </source>
</evidence>
<reference evidence="2 3" key="1">
    <citation type="submission" date="2024-02" db="EMBL/GenBank/DDBJ databases">
        <title>A draft genome for the cacao thread blight pathogen Marasmius crinis-equi.</title>
        <authorList>
            <person name="Cohen S.P."/>
            <person name="Baruah I.K."/>
            <person name="Amoako-Attah I."/>
            <person name="Bukari Y."/>
            <person name="Meinhardt L.W."/>
            <person name="Bailey B.A."/>
        </authorList>
    </citation>
    <scope>NUCLEOTIDE SEQUENCE [LARGE SCALE GENOMIC DNA]</scope>
    <source>
        <strain evidence="2 3">GH-76</strain>
    </source>
</reference>
<evidence type="ECO:0000313" key="3">
    <source>
        <dbReference type="Proteomes" id="UP001465976"/>
    </source>
</evidence>
<feature type="compositionally biased region" description="Basic and acidic residues" evidence="1">
    <location>
        <begin position="122"/>
        <end position="131"/>
    </location>
</feature>
<evidence type="ECO:0000313" key="2">
    <source>
        <dbReference type="EMBL" id="KAL0571744.1"/>
    </source>
</evidence>
<organism evidence="2 3">
    <name type="scientific">Marasmius crinis-equi</name>
    <dbReference type="NCBI Taxonomy" id="585013"/>
    <lineage>
        <taxon>Eukaryota</taxon>
        <taxon>Fungi</taxon>
        <taxon>Dikarya</taxon>
        <taxon>Basidiomycota</taxon>
        <taxon>Agaricomycotina</taxon>
        <taxon>Agaricomycetes</taxon>
        <taxon>Agaricomycetidae</taxon>
        <taxon>Agaricales</taxon>
        <taxon>Marasmiineae</taxon>
        <taxon>Marasmiaceae</taxon>
        <taxon>Marasmius</taxon>
    </lineage>
</organism>
<protein>
    <submittedName>
        <fullName evidence="2">Uncharacterized protein</fullName>
    </submittedName>
</protein>
<comment type="caution">
    <text evidence="2">The sequence shown here is derived from an EMBL/GenBank/DDBJ whole genome shotgun (WGS) entry which is preliminary data.</text>
</comment>
<gene>
    <name evidence="2" type="ORF">V5O48_010215</name>
</gene>
<feature type="region of interest" description="Disordered" evidence="1">
    <location>
        <begin position="121"/>
        <end position="187"/>
    </location>
</feature>
<keyword evidence="3" id="KW-1185">Reference proteome</keyword>